<feature type="signal peptide" evidence="1">
    <location>
        <begin position="1"/>
        <end position="25"/>
    </location>
</feature>
<organism evidence="2 3">
    <name type="scientific">Fodinibius sediminis</name>
    <dbReference type="NCBI Taxonomy" id="1214077"/>
    <lineage>
        <taxon>Bacteria</taxon>
        <taxon>Pseudomonadati</taxon>
        <taxon>Balneolota</taxon>
        <taxon>Balneolia</taxon>
        <taxon>Balneolales</taxon>
        <taxon>Balneolaceae</taxon>
        <taxon>Fodinibius</taxon>
    </lineage>
</organism>
<evidence type="ECO:0000313" key="2">
    <source>
        <dbReference type="EMBL" id="SMO36794.1"/>
    </source>
</evidence>
<sequence length="212" mass="23291">MMYSFLRSSTLAVALFFLCIQVVVAQSALPTEEQQIMAAVSAAPESLQAEATVLGYQTASDSTLSVLRKGTNKLICIADDPKSTDFHVACYHQDLEPFMKRGRQLKAKGMSRKEIDLIRRSEIRSGKIPMPERAMALYALSGPDDAVDYEERAIDDVSPLYVVYLPNATAESTGLPLRPFSKGAPWLMEPGTPWAHIMISTGEKVNKKVPAP</sequence>
<proteinExistence type="predicted"/>
<feature type="chain" id="PRO_5021931607" evidence="1">
    <location>
        <begin position="26"/>
        <end position="212"/>
    </location>
</feature>
<accession>A0A521APN7</accession>
<name>A0A521APN7_9BACT</name>
<evidence type="ECO:0000313" key="3">
    <source>
        <dbReference type="Proteomes" id="UP000317593"/>
    </source>
</evidence>
<dbReference type="EMBL" id="FXTH01000001">
    <property type="protein sequence ID" value="SMO36794.1"/>
    <property type="molecule type" value="Genomic_DNA"/>
</dbReference>
<dbReference type="Proteomes" id="UP000317593">
    <property type="component" value="Unassembled WGS sequence"/>
</dbReference>
<dbReference type="AlphaFoldDB" id="A0A521APN7"/>
<evidence type="ECO:0000256" key="1">
    <source>
        <dbReference type="SAM" id="SignalP"/>
    </source>
</evidence>
<reference evidence="2 3" key="1">
    <citation type="submission" date="2017-05" db="EMBL/GenBank/DDBJ databases">
        <authorList>
            <person name="Varghese N."/>
            <person name="Submissions S."/>
        </authorList>
    </citation>
    <scope>NUCLEOTIDE SEQUENCE [LARGE SCALE GENOMIC DNA]</scope>
    <source>
        <strain evidence="2 3">DSM 21194</strain>
    </source>
</reference>
<dbReference type="RefSeq" id="WP_221929868.1">
    <property type="nucleotide sequence ID" value="NZ_FXTH01000001.1"/>
</dbReference>
<keyword evidence="3" id="KW-1185">Reference proteome</keyword>
<protein>
    <submittedName>
        <fullName evidence="2">Uncharacterized protein</fullName>
    </submittedName>
</protein>
<gene>
    <name evidence="2" type="ORF">SAMN06265218_101263</name>
</gene>
<keyword evidence="1" id="KW-0732">Signal</keyword>